<keyword evidence="7" id="KW-0560">Oxidoreductase</keyword>
<comment type="similarity">
    <text evidence="9">Belongs to the SQRD family.</text>
</comment>
<dbReference type="FunFam" id="3.50.50.60:FF:000034">
    <property type="entry name" value="sulfide:quinone oxidoreductase, mitochondrial"/>
    <property type="match status" value="1"/>
</dbReference>
<evidence type="ECO:0000313" key="13">
    <source>
        <dbReference type="Proteomes" id="UP000070544"/>
    </source>
</evidence>
<dbReference type="GO" id="GO:0070224">
    <property type="term" value="F:sulfide:quinone oxidoreductase activity"/>
    <property type="evidence" value="ECO:0007669"/>
    <property type="project" value="EnsemblFungi"/>
</dbReference>
<proteinExistence type="inferred from homology"/>
<feature type="domain" description="FAD/NAD(P)-binding" evidence="11">
    <location>
        <begin position="35"/>
        <end position="166"/>
    </location>
</feature>
<evidence type="ECO:0000256" key="9">
    <source>
        <dbReference type="ARBA" id="ARBA00060891"/>
    </source>
</evidence>
<dbReference type="InterPro" id="IPR023753">
    <property type="entry name" value="FAD/NAD-binding_dom"/>
</dbReference>
<dbReference type="GO" id="GO:0005739">
    <property type="term" value="C:mitochondrion"/>
    <property type="evidence" value="ECO:0007669"/>
    <property type="project" value="UniProtKB-SubCell"/>
</dbReference>
<evidence type="ECO:0000256" key="4">
    <source>
        <dbReference type="ARBA" id="ARBA00022719"/>
    </source>
</evidence>
<evidence type="ECO:0000259" key="11">
    <source>
        <dbReference type="Pfam" id="PF07992"/>
    </source>
</evidence>
<accession>A0A139AMP2</accession>
<dbReference type="SUPFAM" id="SSF51905">
    <property type="entry name" value="FAD/NAD(P)-binding domain"/>
    <property type="match status" value="2"/>
</dbReference>
<evidence type="ECO:0000256" key="7">
    <source>
        <dbReference type="ARBA" id="ARBA00023002"/>
    </source>
</evidence>
<dbReference type="GO" id="GO:0098849">
    <property type="term" value="P:cellular detoxification of cadmium ion"/>
    <property type="evidence" value="ECO:0007669"/>
    <property type="project" value="EnsemblFungi"/>
</dbReference>
<evidence type="ECO:0000256" key="1">
    <source>
        <dbReference type="ARBA" id="ARBA00001974"/>
    </source>
</evidence>
<dbReference type="InterPro" id="IPR015904">
    <property type="entry name" value="Sulphide_quinone_reductase"/>
</dbReference>
<name>A0A139AMP2_GONPJ</name>
<sequence>MFATSALRKSAASDSLQRLTASARTYATEATKDGYKVVIIGGGAAGITVAAKLARTPGFHLSSDIAIVEPSTEHFYQPLWTLVGSGIKSFSESSKPTRELIPLGTQWLKSRVSKVDPVKQTVSTDDGKTVKYDFLVVAPGISLDWDKVPGLVSTLGKDGVTSIYSAQAVQGAYDMIRGFQGGNAIFTQPATPIKCAGAPQKIAYLAEEIFRSNGVRDKTSVKFNTGMGKIFSSDYYGEALTKIAASKGIEVNLGTNLLAIKPESKEAVFKKGAQEVVEKYSLLHVVPPMSAPKFIGESGLGNADGWCNVDKHTMQHAKYPNVFSLGDASSLPTSKTAAAITAQAKYLADNLLAVIGGETVLHNKYDGYTACPLVTGKNKLVMAEFSGYDFEPLETFPYDQRTESAFGYTLKTEVFPALYWDYMLKGVWDGPRKIRNAVQGVIKGEPVYAPYDIFYPGKIEHKHHH</sequence>
<keyword evidence="13" id="KW-1185">Reference proteome</keyword>
<dbReference type="Gene3D" id="3.50.50.60">
    <property type="entry name" value="FAD/NAD(P)-binding domain"/>
    <property type="match status" value="2"/>
</dbReference>
<comment type="cofactor">
    <cofactor evidence="1">
        <name>FAD</name>
        <dbReference type="ChEBI" id="CHEBI:57692"/>
    </cofactor>
</comment>
<dbReference type="OMA" id="YKPAFMY"/>
<protein>
    <recommendedName>
        <fullName evidence="10">Sulfide:quinone oxidoreductase, mitochondrial</fullName>
    </recommendedName>
</protein>
<evidence type="ECO:0000256" key="6">
    <source>
        <dbReference type="ARBA" id="ARBA00022946"/>
    </source>
</evidence>
<keyword evidence="6" id="KW-0809">Transit peptide</keyword>
<evidence type="ECO:0000256" key="3">
    <source>
        <dbReference type="ARBA" id="ARBA00022630"/>
    </source>
</evidence>
<evidence type="ECO:0000256" key="2">
    <source>
        <dbReference type="ARBA" id="ARBA00004173"/>
    </source>
</evidence>
<dbReference type="GO" id="GO:0006750">
    <property type="term" value="P:glutathione biosynthetic process"/>
    <property type="evidence" value="ECO:0007669"/>
    <property type="project" value="EnsemblFungi"/>
</dbReference>
<keyword evidence="8" id="KW-0496">Mitochondrion</keyword>
<dbReference type="OrthoDB" id="5376590at2759"/>
<dbReference type="AlphaFoldDB" id="A0A139AMP2"/>
<organism evidence="12 13">
    <name type="scientific">Gonapodya prolifera (strain JEL478)</name>
    <name type="common">Monoblepharis prolifera</name>
    <dbReference type="NCBI Taxonomy" id="1344416"/>
    <lineage>
        <taxon>Eukaryota</taxon>
        <taxon>Fungi</taxon>
        <taxon>Fungi incertae sedis</taxon>
        <taxon>Chytridiomycota</taxon>
        <taxon>Chytridiomycota incertae sedis</taxon>
        <taxon>Monoblepharidomycetes</taxon>
        <taxon>Monoblepharidales</taxon>
        <taxon>Gonapodyaceae</taxon>
        <taxon>Gonapodya</taxon>
    </lineage>
</organism>
<reference evidence="12 13" key="1">
    <citation type="journal article" date="2015" name="Genome Biol. Evol.">
        <title>Phylogenomic analyses indicate that early fungi evolved digesting cell walls of algal ancestors of land plants.</title>
        <authorList>
            <person name="Chang Y."/>
            <person name="Wang S."/>
            <person name="Sekimoto S."/>
            <person name="Aerts A.L."/>
            <person name="Choi C."/>
            <person name="Clum A."/>
            <person name="LaButti K.M."/>
            <person name="Lindquist E.A."/>
            <person name="Yee Ngan C."/>
            <person name="Ohm R.A."/>
            <person name="Salamov A.A."/>
            <person name="Grigoriev I.V."/>
            <person name="Spatafora J.W."/>
            <person name="Berbee M.L."/>
        </authorList>
    </citation>
    <scope>NUCLEOTIDE SEQUENCE [LARGE SCALE GENOMIC DNA]</scope>
    <source>
        <strain evidence="12 13">JEL478</strain>
    </source>
</reference>
<dbReference type="STRING" id="1344416.A0A139AMP2"/>
<dbReference type="PANTHER" id="PTHR10632:SF2">
    <property type="entry name" value="SULFIDE:QUINONE OXIDOREDUCTASE, MITOCHONDRIAL"/>
    <property type="match status" value="1"/>
</dbReference>
<evidence type="ECO:0000313" key="12">
    <source>
        <dbReference type="EMBL" id="KXS17725.1"/>
    </source>
</evidence>
<dbReference type="EMBL" id="KQ965745">
    <property type="protein sequence ID" value="KXS17725.1"/>
    <property type="molecule type" value="Genomic_DNA"/>
</dbReference>
<evidence type="ECO:0000256" key="5">
    <source>
        <dbReference type="ARBA" id="ARBA00022827"/>
    </source>
</evidence>
<dbReference type="InterPro" id="IPR036188">
    <property type="entry name" value="FAD/NAD-bd_sf"/>
</dbReference>
<keyword evidence="3" id="KW-0285">Flavoprotein</keyword>
<dbReference type="GO" id="GO:0046938">
    <property type="term" value="P:phytochelatin biosynthetic process"/>
    <property type="evidence" value="ECO:0007669"/>
    <property type="project" value="EnsemblFungi"/>
</dbReference>
<dbReference type="GO" id="GO:0071949">
    <property type="term" value="F:FAD binding"/>
    <property type="evidence" value="ECO:0007669"/>
    <property type="project" value="EnsemblFungi"/>
</dbReference>
<evidence type="ECO:0000256" key="10">
    <source>
        <dbReference type="ARBA" id="ARBA00070160"/>
    </source>
</evidence>
<dbReference type="PANTHER" id="PTHR10632">
    <property type="entry name" value="SULFIDE:QUINONE OXIDOREDUCTASE"/>
    <property type="match status" value="1"/>
</dbReference>
<evidence type="ECO:0000256" key="8">
    <source>
        <dbReference type="ARBA" id="ARBA00023128"/>
    </source>
</evidence>
<dbReference type="Proteomes" id="UP000070544">
    <property type="component" value="Unassembled WGS sequence"/>
</dbReference>
<gene>
    <name evidence="12" type="ORF">M427DRAFT_133227</name>
</gene>
<dbReference type="GO" id="GO:0070221">
    <property type="term" value="P:sulfide oxidation, using sulfide:quinone oxidoreductase"/>
    <property type="evidence" value="ECO:0007669"/>
    <property type="project" value="TreeGrafter"/>
</dbReference>
<keyword evidence="5" id="KW-0274">FAD</keyword>
<keyword evidence="4" id="KW-0874">Quinone</keyword>
<comment type="subcellular location">
    <subcellularLocation>
        <location evidence="2">Mitochondrion</location>
    </subcellularLocation>
</comment>
<dbReference type="GO" id="GO:0048038">
    <property type="term" value="F:quinone binding"/>
    <property type="evidence" value="ECO:0007669"/>
    <property type="project" value="UniProtKB-KW"/>
</dbReference>
<dbReference type="Pfam" id="PF07992">
    <property type="entry name" value="Pyr_redox_2"/>
    <property type="match status" value="1"/>
</dbReference>